<dbReference type="Proteomes" id="UP000198507">
    <property type="component" value="Unassembled WGS sequence"/>
</dbReference>
<keyword evidence="2" id="KW-1185">Reference proteome</keyword>
<protein>
    <recommendedName>
        <fullName evidence="3">DUF3500 domain-containing protein</fullName>
    </recommendedName>
</protein>
<dbReference type="RefSeq" id="WP_217638006.1">
    <property type="nucleotide sequence ID" value="NZ_FOIE01000001.1"/>
</dbReference>
<evidence type="ECO:0008006" key="3">
    <source>
        <dbReference type="Google" id="ProtNLM"/>
    </source>
</evidence>
<proteinExistence type="predicted"/>
<sequence>MTAAGTGTDDVPARDVAARMAEAAGAWVDGLDAEQRRIAVGAAPGDDPSDAERRRWFYTPTDHGGLTFHAQRPAQQRAAMRLVATGLSTPGYVTVATVVGLENVLDQVEGFVTRFDRERGRDPGLYYLRVFGEPGAGGMWGWRFGGHHVSLNNLVVDGALVSTTPCFLGADPATSPLLGGAVNRPLARVEDLARDLVRSLPPELAARAVLLPKAPSDLVTANRTVVSPGDRVIPLAGIWRDERFPDAGEQARLQALSDAIDDAAGYEDDDHAAVEYTAEPRGVPASELDAEQRGMLRALLGTYLDRVPPEVSPVRRYDDEAALDAVHVAWAGPTTPGEPHYYRLQGPRLLAEWDNTQRGANHAHSVWRDPGSDFGLDVLARHRAAHHG</sequence>
<organism evidence="1 2">
    <name type="scientific">Geodermatophilus poikilotrophus</name>
    <dbReference type="NCBI Taxonomy" id="1333667"/>
    <lineage>
        <taxon>Bacteria</taxon>
        <taxon>Bacillati</taxon>
        <taxon>Actinomycetota</taxon>
        <taxon>Actinomycetes</taxon>
        <taxon>Geodermatophilales</taxon>
        <taxon>Geodermatophilaceae</taxon>
        <taxon>Geodermatophilus</taxon>
    </lineage>
</organism>
<evidence type="ECO:0000313" key="1">
    <source>
        <dbReference type="EMBL" id="SES74490.1"/>
    </source>
</evidence>
<gene>
    <name evidence="1" type="ORF">SAMN04488546_0348</name>
</gene>
<dbReference type="AlphaFoldDB" id="A0A1H9YZB8"/>
<dbReference type="EMBL" id="FOIE01000001">
    <property type="protein sequence ID" value="SES74490.1"/>
    <property type="molecule type" value="Genomic_DNA"/>
</dbReference>
<dbReference type="PANTHER" id="PTHR37489">
    <property type="entry name" value="DUF3500 DOMAIN-CONTAINING PROTEIN"/>
    <property type="match status" value="1"/>
</dbReference>
<reference evidence="2" key="1">
    <citation type="submission" date="2016-10" db="EMBL/GenBank/DDBJ databases">
        <authorList>
            <person name="Varghese N."/>
            <person name="Submissions S."/>
        </authorList>
    </citation>
    <scope>NUCLEOTIDE SEQUENCE [LARGE SCALE GENOMIC DNA]</scope>
    <source>
        <strain evidence="2">DSM 44209</strain>
    </source>
</reference>
<accession>A0A1H9YZB8</accession>
<evidence type="ECO:0000313" key="2">
    <source>
        <dbReference type="Proteomes" id="UP000198507"/>
    </source>
</evidence>
<dbReference type="InterPro" id="IPR021889">
    <property type="entry name" value="DUF3500"/>
</dbReference>
<name>A0A1H9YZB8_9ACTN</name>
<dbReference type="PANTHER" id="PTHR37489:SF1">
    <property type="entry name" value="DUF3500 DOMAIN-CONTAINING PROTEIN"/>
    <property type="match status" value="1"/>
</dbReference>
<dbReference type="Pfam" id="PF12006">
    <property type="entry name" value="DUF3500"/>
    <property type="match status" value="1"/>
</dbReference>